<evidence type="ECO:0000313" key="1">
    <source>
        <dbReference type="EMBL" id="NDU97643.1"/>
    </source>
</evidence>
<comment type="caution">
    <text evidence="1">The sequence shown here is derived from an EMBL/GenBank/DDBJ whole genome shotgun (WGS) entry which is preliminary data.</text>
</comment>
<reference evidence="1 2" key="1">
    <citation type="submission" date="2020-02" db="EMBL/GenBank/DDBJ databases">
        <title>Draft genome sequence of two Spirosoma agri KCTC 52727 and Spirosoma terrae KCTC 52035.</title>
        <authorList>
            <person name="Rojas J."/>
            <person name="Ambika Manirajan B."/>
            <person name="Suarez C."/>
            <person name="Ratering S."/>
            <person name="Schnell S."/>
        </authorList>
    </citation>
    <scope>NUCLEOTIDE SEQUENCE [LARGE SCALE GENOMIC DNA]</scope>
    <source>
        <strain evidence="1 2">KCTC 52035</strain>
    </source>
</reference>
<dbReference type="AlphaFoldDB" id="A0A6L9LFJ2"/>
<evidence type="ECO:0000313" key="2">
    <source>
        <dbReference type="Proteomes" id="UP000474175"/>
    </source>
</evidence>
<dbReference type="RefSeq" id="WP_163953302.1">
    <property type="nucleotide sequence ID" value="NZ_JAAFZH010000012.1"/>
</dbReference>
<organism evidence="1 2">
    <name type="scientific">Spirosoma terrae</name>
    <dbReference type="NCBI Taxonomy" id="1968276"/>
    <lineage>
        <taxon>Bacteria</taxon>
        <taxon>Pseudomonadati</taxon>
        <taxon>Bacteroidota</taxon>
        <taxon>Cytophagia</taxon>
        <taxon>Cytophagales</taxon>
        <taxon>Cytophagaceae</taxon>
        <taxon>Spirosoma</taxon>
    </lineage>
</organism>
<proteinExistence type="predicted"/>
<accession>A0A6L9LFJ2</accession>
<dbReference type="EMBL" id="JAAFZH010000012">
    <property type="protein sequence ID" value="NDU97643.1"/>
    <property type="molecule type" value="Genomic_DNA"/>
</dbReference>
<gene>
    <name evidence="1" type="ORF">GK108_22355</name>
</gene>
<sequence>MLYYTQILFVKEGQETTFHDFEDHVLPLLQRHNGELIYRVRPTTNSVLVTTVGQPYEIHIVTFPERKDFEHYRDDPQRMQYMHLKDSSVERVILIEGKAL</sequence>
<dbReference type="Proteomes" id="UP000474175">
    <property type="component" value="Unassembled WGS sequence"/>
</dbReference>
<keyword evidence="2" id="KW-1185">Reference proteome</keyword>
<dbReference type="Gene3D" id="3.30.70.100">
    <property type="match status" value="1"/>
</dbReference>
<protein>
    <submittedName>
        <fullName evidence="1">DUF1330 domain-containing protein</fullName>
    </submittedName>
</protein>
<name>A0A6L9LFJ2_9BACT</name>